<proteinExistence type="inferred from homology"/>
<dbReference type="NCBIfam" id="TIGR01845">
    <property type="entry name" value="outer_NodT"/>
    <property type="match status" value="1"/>
</dbReference>
<dbReference type="PANTHER" id="PTHR30203">
    <property type="entry name" value="OUTER MEMBRANE CATION EFFLUX PROTEIN"/>
    <property type="match status" value="1"/>
</dbReference>
<reference evidence="3 4" key="1">
    <citation type="submission" date="2024-06" db="EMBL/GenBank/DDBJ databases">
        <title>Sorghum-associated microbial communities from plants grown in Nebraska, USA.</title>
        <authorList>
            <person name="Schachtman D."/>
        </authorList>
    </citation>
    <scope>NUCLEOTIDE SEQUENCE [LARGE SCALE GENOMIC DNA]</scope>
    <source>
        <strain evidence="3 4">2709</strain>
    </source>
</reference>
<comment type="caution">
    <text evidence="3">The sequence shown here is derived from an EMBL/GenBank/DDBJ whole genome shotgun (WGS) entry which is preliminary data.</text>
</comment>
<evidence type="ECO:0000313" key="3">
    <source>
        <dbReference type="EMBL" id="MET4577825.1"/>
    </source>
</evidence>
<dbReference type="Pfam" id="PF02321">
    <property type="entry name" value="OEP"/>
    <property type="match status" value="2"/>
</dbReference>
<dbReference type="InterPro" id="IPR003423">
    <property type="entry name" value="OMP_efflux"/>
</dbReference>
<keyword evidence="2" id="KW-0564">Palmitate</keyword>
<dbReference type="RefSeq" id="WP_354444521.1">
    <property type="nucleotide sequence ID" value="NZ_JBEPSH010000005.1"/>
</dbReference>
<gene>
    <name evidence="3" type="ORF">ABIE13_002936</name>
</gene>
<dbReference type="InterPro" id="IPR010131">
    <property type="entry name" value="MdtP/NodT-like"/>
</dbReference>
<dbReference type="EMBL" id="JBEPSH010000005">
    <property type="protein sequence ID" value="MET4577825.1"/>
    <property type="molecule type" value="Genomic_DNA"/>
</dbReference>
<comment type="subcellular location">
    <subcellularLocation>
        <location evidence="2">Cell membrane</location>
        <topology evidence="2">Lipid-anchor</topology>
    </subcellularLocation>
</comment>
<name>A0ABV2Q9Y9_9BURK</name>
<accession>A0ABV2Q9Y9</accession>
<dbReference type="SUPFAM" id="SSF56954">
    <property type="entry name" value="Outer membrane efflux proteins (OEP)"/>
    <property type="match status" value="1"/>
</dbReference>
<keyword evidence="2" id="KW-0812">Transmembrane</keyword>
<keyword evidence="2" id="KW-0449">Lipoprotein</keyword>
<dbReference type="Gene3D" id="1.20.1600.10">
    <property type="entry name" value="Outer membrane efflux proteins (OEP)"/>
    <property type="match status" value="1"/>
</dbReference>
<dbReference type="Proteomes" id="UP001549320">
    <property type="component" value="Unassembled WGS sequence"/>
</dbReference>
<dbReference type="PANTHER" id="PTHR30203:SF25">
    <property type="entry name" value="OUTER MEMBRANE PROTEIN-RELATED"/>
    <property type="match status" value="1"/>
</dbReference>
<evidence type="ECO:0000313" key="4">
    <source>
        <dbReference type="Proteomes" id="UP001549320"/>
    </source>
</evidence>
<evidence type="ECO:0000256" key="1">
    <source>
        <dbReference type="ARBA" id="ARBA00007613"/>
    </source>
</evidence>
<evidence type="ECO:0000256" key="2">
    <source>
        <dbReference type="RuleBase" id="RU362097"/>
    </source>
</evidence>
<comment type="similarity">
    <text evidence="1 2">Belongs to the outer membrane factor (OMF) (TC 1.B.17) family.</text>
</comment>
<keyword evidence="2" id="KW-1134">Transmembrane beta strand</keyword>
<keyword evidence="2" id="KW-0472">Membrane</keyword>
<organism evidence="3 4">
    <name type="scientific">Ottowia thiooxydans</name>
    <dbReference type="NCBI Taxonomy" id="219182"/>
    <lineage>
        <taxon>Bacteria</taxon>
        <taxon>Pseudomonadati</taxon>
        <taxon>Pseudomonadota</taxon>
        <taxon>Betaproteobacteria</taxon>
        <taxon>Burkholderiales</taxon>
        <taxon>Comamonadaceae</taxon>
        <taxon>Ottowia</taxon>
    </lineage>
</organism>
<keyword evidence="4" id="KW-1185">Reference proteome</keyword>
<dbReference type="Gene3D" id="2.20.200.10">
    <property type="entry name" value="Outer membrane efflux proteins (OEP)"/>
    <property type="match status" value="1"/>
</dbReference>
<protein>
    <submittedName>
        <fullName evidence="3">Multidrug efflux system outer membrane protein</fullName>
    </submittedName>
</protein>
<sequence>MTEISLLFLRTADFRRSSLMLAAALLAGCAHQRPASLPAAEAVSVPAVWSQGDPSQFNQQTDLASWWLRFGDDRLSALIDESLRNSPTVASAVAALRQSRALVNVAAAGLSPTVSGSASAQHNRSHTQGSSNNFGLGLDASWEPDLFGGLQAGLDAAQADTRAAEMSLANVQVSLAAEVALAYIDLRNQQARVAIAQNNLLSQEDTLQIARWRNQAGLVSSLDVEQATATAEQTRAQVPLLRSAQQQASHRLAVLTGRAPGELVDLGAAPVPLPSDDLVLAFPADTLRQRPDVRQTEAQVQAAWARVNVADAARYPSLRLSGSIGLQALTVGSLFNSASALGSLLAGLTQPIFDGGAIAGRLQAQQAALEQSRAAYVSSVLNALQDVENALSSLKSDRERIVSLNAAAAAANNANLLARQQYQAGLIDFNTALQSQRTLLSAQDAQASVIASLAADHVQLYKALGGGWSPAAPDLSSSQPAAAR</sequence>